<accession>A0A9X4C5T1</accession>
<dbReference type="AlphaFoldDB" id="A0A9X4C5T1"/>
<sequence>MIRTIMMALLVLQGLVFALPAQAAGFDNSSWDALLKQHVTSMRGGQATQVDYAGLKAERGTLKKYLDNLRRRPCGFR</sequence>
<organism evidence="2 3">
    <name type="scientific">Pseudomonas shahriarae</name>
    <dbReference type="NCBI Taxonomy" id="2745512"/>
    <lineage>
        <taxon>Bacteria</taxon>
        <taxon>Pseudomonadati</taxon>
        <taxon>Pseudomonadota</taxon>
        <taxon>Gammaproteobacteria</taxon>
        <taxon>Pseudomonadales</taxon>
        <taxon>Pseudomonadaceae</taxon>
        <taxon>Pseudomonas</taxon>
    </lineage>
</organism>
<reference evidence="2 3" key="1">
    <citation type="submission" date="2022-05" db="EMBL/GenBank/DDBJ databases">
        <title>Novel Pseudomonas spp. Isolated from a Rainbow Trout Aquaculture Facility.</title>
        <authorList>
            <person name="Testerman T."/>
            <person name="Graf J."/>
        </authorList>
    </citation>
    <scope>NUCLEOTIDE SEQUENCE [LARGE SCALE GENOMIC DNA]</scope>
    <source>
        <strain evidence="2 3">ID1042</strain>
    </source>
</reference>
<protein>
    <submittedName>
        <fullName evidence="2">Uncharacterized protein</fullName>
    </submittedName>
</protein>
<evidence type="ECO:0000313" key="3">
    <source>
        <dbReference type="Proteomes" id="UP001148185"/>
    </source>
</evidence>
<keyword evidence="3" id="KW-1185">Reference proteome</keyword>
<feature type="chain" id="PRO_5040794107" evidence="1">
    <location>
        <begin position="24"/>
        <end position="77"/>
    </location>
</feature>
<dbReference type="RefSeq" id="WP_273878086.1">
    <property type="nucleotide sequence ID" value="NZ_JAMDHA010000031.1"/>
</dbReference>
<evidence type="ECO:0000313" key="2">
    <source>
        <dbReference type="EMBL" id="MDD1010795.1"/>
    </source>
</evidence>
<name>A0A9X4C5T1_9PSED</name>
<keyword evidence="1" id="KW-0732">Signal</keyword>
<dbReference type="EMBL" id="JAMDHA010000031">
    <property type="protein sequence ID" value="MDD1010795.1"/>
    <property type="molecule type" value="Genomic_DNA"/>
</dbReference>
<evidence type="ECO:0000256" key="1">
    <source>
        <dbReference type="SAM" id="SignalP"/>
    </source>
</evidence>
<feature type="signal peptide" evidence="1">
    <location>
        <begin position="1"/>
        <end position="23"/>
    </location>
</feature>
<proteinExistence type="predicted"/>
<dbReference type="Proteomes" id="UP001148185">
    <property type="component" value="Unassembled WGS sequence"/>
</dbReference>
<gene>
    <name evidence="2" type="ORF">M5G27_25285</name>
</gene>
<comment type="caution">
    <text evidence="2">The sequence shown here is derived from an EMBL/GenBank/DDBJ whole genome shotgun (WGS) entry which is preliminary data.</text>
</comment>